<evidence type="ECO:0000313" key="2">
    <source>
        <dbReference type="EMBL" id="CAF0794229.1"/>
    </source>
</evidence>
<evidence type="ECO:0000313" key="3">
    <source>
        <dbReference type="Proteomes" id="UP000663828"/>
    </source>
</evidence>
<gene>
    <name evidence="2" type="ORF">XAT740_LOCUS2641</name>
</gene>
<reference evidence="2" key="1">
    <citation type="submission" date="2021-02" db="EMBL/GenBank/DDBJ databases">
        <authorList>
            <person name="Nowell W R."/>
        </authorList>
    </citation>
    <scope>NUCLEOTIDE SEQUENCE</scope>
</reference>
<evidence type="ECO:0000256" key="1">
    <source>
        <dbReference type="SAM" id="Coils"/>
    </source>
</evidence>
<feature type="coiled-coil region" evidence="1">
    <location>
        <begin position="309"/>
        <end position="364"/>
    </location>
</feature>
<proteinExistence type="predicted"/>
<organism evidence="2 3">
    <name type="scientific">Adineta ricciae</name>
    <name type="common">Rotifer</name>
    <dbReference type="NCBI Taxonomy" id="249248"/>
    <lineage>
        <taxon>Eukaryota</taxon>
        <taxon>Metazoa</taxon>
        <taxon>Spiralia</taxon>
        <taxon>Gnathifera</taxon>
        <taxon>Rotifera</taxon>
        <taxon>Eurotatoria</taxon>
        <taxon>Bdelloidea</taxon>
        <taxon>Adinetida</taxon>
        <taxon>Adinetidae</taxon>
        <taxon>Adineta</taxon>
    </lineage>
</organism>
<dbReference type="Proteomes" id="UP000663828">
    <property type="component" value="Unassembled WGS sequence"/>
</dbReference>
<dbReference type="AlphaFoldDB" id="A0A813SF46"/>
<accession>A0A813SF46</accession>
<protein>
    <recommendedName>
        <fullName evidence="4">DUF4201 domain-containing protein</fullName>
    </recommendedName>
</protein>
<evidence type="ECO:0008006" key="4">
    <source>
        <dbReference type="Google" id="ProtNLM"/>
    </source>
</evidence>
<sequence>MTNRLVNRIRHSATELEILPIEHIGRTRRGLSLQTSPLKSSETLDGFEQKYLMDAFEEIHNVQRNLRLENILYTWYLRRVENSKMIETFEEFNDESDIRISDIRTLPNRNLIHVKLPEIARRLSTKKHSLDPSNAAPLWSKLVSNWREHMYEAFLLRVEQEKLSIAAYEIEQTKLDWERMKVNAQLSLEDYDVLLRSVQSDVVAQQMLNRDIEKQINVPVELLINRIHKRVHSRLSSIGLLRINKARIQLRIRALDLMIHNLEHTEERTQEIDVNFVRTRKIDYLDTFMKLDRQYKIEKSSQYPIHRLLQELQNKVVEQEEETISCENKCRLLGNHLVKINQEIECIQRENNDLIKENKTLKHRLVDIKEVPSITSYAYIMERTEDLQHQIDVWTRRVTIAEALLSQTKRESRSSYVLPSIRQPTRVREQ</sequence>
<keyword evidence="1" id="KW-0175">Coiled coil</keyword>
<name>A0A813SF46_ADIRI</name>
<keyword evidence="3" id="KW-1185">Reference proteome</keyword>
<comment type="caution">
    <text evidence="2">The sequence shown here is derived from an EMBL/GenBank/DDBJ whole genome shotgun (WGS) entry which is preliminary data.</text>
</comment>
<dbReference type="EMBL" id="CAJNOR010000094">
    <property type="protein sequence ID" value="CAF0794229.1"/>
    <property type="molecule type" value="Genomic_DNA"/>
</dbReference>